<name>A0A212JX12_9FIRM</name>
<gene>
    <name evidence="1" type="ORF">KL86CLO1_11850</name>
</gene>
<evidence type="ECO:0000313" key="1">
    <source>
        <dbReference type="EMBL" id="SBW03991.1"/>
    </source>
</evidence>
<accession>A0A212JX12</accession>
<sequence length="58" mass="6485">MNAEVKKMSYVNPAIHSQFESLPIDLKNEILSRNVKLENLNDLIAVLESIVSESESSP</sequence>
<organism evidence="1">
    <name type="scientific">uncultured Eubacteriales bacterium</name>
    <dbReference type="NCBI Taxonomy" id="172733"/>
    <lineage>
        <taxon>Bacteria</taxon>
        <taxon>Bacillati</taxon>
        <taxon>Bacillota</taxon>
        <taxon>Clostridia</taxon>
        <taxon>Eubacteriales</taxon>
        <taxon>environmental samples</taxon>
    </lineage>
</organism>
<protein>
    <submittedName>
        <fullName evidence="1">Uncharacterized protein</fullName>
    </submittedName>
</protein>
<proteinExistence type="predicted"/>
<dbReference type="EMBL" id="FLUN01000001">
    <property type="protein sequence ID" value="SBW03991.1"/>
    <property type="molecule type" value="Genomic_DNA"/>
</dbReference>
<dbReference type="AlphaFoldDB" id="A0A212JX12"/>
<reference evidence="1" key="1">
    <citation type="submission" date="2016-04" db="EMBL/GenBank/DDBJ databases">
        <authorList>
            <person name="Evans L.H."/>
            <person name="Alamgir A."/>
            <person name="Owens N."/>
            <person name="Weber N.D."/>
            <person name="Virtaneva K."/>
            <person name="Barbian K."/>
            <person name="Babar A."/>
            <person name="Rosenke K."/>
        </authorList>
    </citation>
    <scope>NUCLEOTIDE SEQUENCE</scope>
    <source>
        <strain evidence="1">86</strain>
    </source>
</reference>